<dbReference type="CDD" id="cd11318">
    <property type="entry name" value="AmyAc_bac_fung_AmyA"/>
    <property type="match status" value="1"/>
</dbReference>
<dbReference type="SMART" id="SM00642">
    <property type="entry name" value="Aamy"/>
    <property type="match status" value="1"/>
</dbReference>
<comment type="similarity">
    <text evidence="2">Belongs to the glycosyl hydrolase 13 family.</text>
</comment>
<feature type="binding site" evidence="8">
    <location>
        <position position="238"/>
    </location>
    <ligand>
        <name>Ca(2+)</name>
        <dbReference type="ChEBI" id="CHEBI:29108"/>
        <label>1</label>
    </ligand>
</feature>
<evidence type="ECO:0000256" key="1">
    <source>
        <dbReference type="ARBA" id="ARBA00001913"/>
    </source>
</evidence>
<feature type="domain" description="Glycosyl hydrolase family 13 catalytic" evidence="9">
    <location>
        <begin position="4"/>
        <end position="392"/>
    </location>
</feature>
<name>A0A380JRI8_9STRE</name>
<dbReference type="GO" id="GO:0004556">
    <property type="term" value="F:alpha-amylase activity"/>
    <property type="evidence" value="ECO:0007669"/>
    <property type="project" value="UniProtKB-EC"/>
</dbReference>
<keyword evidence="8" id="KW-0106">Calcium</keyword>
<evidence type="ECO:0000256" key="6">
    <source>
        <dbReference type="ARBA" id="ARBA00023295"/>
    </source>
</evidence>
<evidence type="ECO:0000256" key="4">
    <source>
        <dbReference type="ARBA" id="ARBA00022801"/>
    </source>
</evidence>
<dbReference type="InterPro" id="IPR015237">
    <property type="entry name" value="Alpha-amylase_C_pro"/>
</dbReference>
<accession>A0A380JRI8</accession>
<dbReference type="Pfam" id="PF09154">
    <property type="entry name" value="Alpha-amy_C_pro"/>
    <property type="match status" value="1"/>
</dbReference>
<comment type="cofactor">
    <cofactor evidence="1">
        <name>Ca(2+)</name>
        <dbReference type="ChEBI" id="CHEBI:29108"/>
    </cofactor>
</comment>
<dbReference type="SUPFAM" id="SSF51011">
    <property type="entry name" value="Glycosyl hydrolase domain"/>
    <property type="match status" value="1"/>
</dbReference>
<evidence type="ECO:0000256" key="5">
    <source>
        <dbReference type="ARBA" id="ARBA00023277"/>
    </source>
</evidence>
<gene>
    <name evidence="10" type="primary">amyS</name>
    <name evidence="10" type="ORF">NCTC12092_01428</name>
</gene>
<dbReference type="Gene3D" id="2.40.30.140">
    <property type="match status" value="1"/>
</dbReference>
<feature type="active site" description="Nucleophile" evidence="7">
    <location>
        <position position="234"/>
    </location>
</feature>
<keyword evidence="4 10" id="KW-0378">Hydrolase</keyword>
<feature type="active site" description="Proton donor" evidence="7">
    <location>
        <position position="264"/>
    </location>
</feature>
<dbReference type="Gene3D" id="3.20.20.80">
    <property type="entry name" value="Glycosidases"/>
    <property type="match status" value="1"/>
</dbReference>
<evidence type="ECO:0000256" key="3">
    <source>
        <dbReference type="ARBA" id="ARBA00022723"/>
    </source>
</evidence>
<keyword evidence="5" id="KW-0119">Carbohydrate metabolism</keyword>
<dbReference type="SUPFAM" id="SSF51445">
    <property type="entry name" value="(Trans)glycosidases"/>
    <property type="match status" value="1"/>
</dbReference>
<protein>
    <submittedName>
        <fullName evidence="10">Cytoplasmic alpha-amylase</fullName>
        <ecNumber evidence="10">3.2.1.1</ecNumber>
    </submittedName>
</protein>
<evidence type="ECO:0000313" key="10">
    <source>
        <dbReference type="EMBL" id="SUN47436.1"/>
    </source>
</evidence>
<dbReference type="AlphaFoldDB" id="A0A380JRI8"/>
<dbReference type="RefSeq" id="WP_115251173.1">
    <property type="nucleotide sequence ID" value="NZ_UHFF01000002.1"/>
</dbReference>
<dbReference type="GO" id="GO:0005509">
    <property type="term" value="F:calcium ion binding"/>
    <property type="evidence" value="ECO:0007669"/>
    <property type="project" value="InterPro"/>
</dbReference>
<dbReference type="EMBL" id="UHFF01000002">
    <property type="protein sequence ID" value="SUN47436.1"/>
    <property type="molecule type" value="Genomic_DNA"/>
</dbReference>
<dbReference type="NCBIfam" id="NF006971">
    <property type="entry name" value="PRK09441.1-4"/>
    <property type="match status" value="1"/>
</dbReference>
<evidence type="ECO:0000256" key="7">
    <source>
        <dbReference type="PIRSR" id="PIRSR001021-1"/>
    </source>
</evidence>
<dbReference type="NCBIfam" id="NF006969">
    <property type="entry name" value="PRK09441.1-2"/>
    <property type="match status" value="1"/>
</dbReference>
<keyword evidence="3 8" id="KW-0479">Metal-binding</keyword>
<dbReference type="PIRSF" id="PIRSF001021">
    <property type="entry name" value="Alph-amls_thrmst"/>
    <property type="match status" value="1"/>
</dbReference>
<sequence>MSHQLLMQAFEWYLPADGKHWQRLKSSIPELQQLGVSQLWLPPAFKGTSSDDVGYGVYDLFDLGEFDQNGTVSTKYGSKEDYLQLIAALKAANIKPIADVVLNHKANGDHKERFSVIKMNPENRQQPLTEPYEIEGWTGFDFPGRQNTYNDFKWHWYHFTGLDYDAKSNETGIYMITGDNKGWANDELIDDEHGNFDYLMYNDLDFKHPEVIQNLQDWAKWFIETTGIEGFRLDAVKHIDSYFIQTFINDIRTQLKPDLEVFGEYWKSDQESMEDYLEATKAQFALVDVALHMSFFNASQQGADFDLTTIFDGSLVASRPDLAVTFVENHDTQRGQALESTVEEWFKPLAYGLILLRQEGKPCLFYGDYYGISGDYPQQSFKGVITKMAELRQQLVYGEQIDYFDHANCIGWTCLGDDQHPQPLAVVLSNGDAGWKRMEIGQAYAGQTFYDFLGHCQETVVVAEDGWADFKVAAGSISAWVLQKAQPKEEA</sequence>
<dbReference type="EC" id="3.2.1.1" evidence="10"/>
<dbReference type="Gene3D" id="2.60.40.1180">
    <property type="entry name" value="Golgi alpha-mannosidase II"/>
    <property type="match status" value="1"/>
</dbReference>
<feature type="binding site" evidence="8">
    <location>
        <position position="103"/>
    </location>
    <ligand>
        <name>Ca(2+)</name>
        <dbReference type="ChEBI" id="CHEBI:29108"/>
        <label>1</label>
    </ligand>
</feature>
<feature type="binding site" evidence="8">
    <location>
        <position position="205"/>
    </location>
    <ligand>
        <name>Ca(2+)</name>
        <dbReference type="ChEBI" id="CHEBI:29108"/>
        <label>2</label>
    </ligand>
</feature>
<keyword evidence="6 10" id="KW-0326">Glycosidase</keyword>
<dbReference type="InterPro" id="IPR013776">
    <property type="entry name" value="A-amylase_thermo"/>
</dbReference>
<dbReference type="InterPro" id="IPR006047">
    <property type="entry name" value="GH13_cat_dom"/>
</dbReference>
<dbReference type="NCBIfam" id="NF006968">
    <property type="entry name" value="PRK09441.1-1"/>
    <property type="match status" value="1"/>
</dbReference>
<organism evidence="10 11">
    <name type="scientific">Streptococcus equi subsp. equi</name>
    <dbReference type="NCBI Taxonomy" id="148942"/>
    <lineage>
        <taxon>Bacteria</taxon>
        <taxon>Bacillati</taxon>
        <taxon>Bacillota</taxon>
        <taxon>Bacilli</taxon>
        <taxon>Lactobacillales</taxon>
        <taxon>Streptococcaceae</taxon>
        <taxon>Streptococcus</taxon>
    </lineage>
</organism>
<dbReference type="Proteomes" id="UP000254461">
    <property type="component" value="Unassembled WGS sequence"/>
</dbReference>
<proteinExistence type="inferred from homology"/>
<dbReference type="PANTHER" id="PTHR43447">
    <property type="entry name" value="ALPHA-AMYLASE"/>
    <property type="match status" value="1"/>
</dbReference>
<evidence type="ECO:0000259" key="9">
    <source>
        <dbReference type="SMART" id="SM00642"/>
    </source>
</evidence>
<feature type="binding site" evidence="8">
    <location>
        <position position="197"/>
    </location>
    <ligand>
        <name>Ca(2+)</name>
        <dbReference type="ChEBI" id="CHEBI:29108"/>
        <label>1</label>
    </ligand>
</feature>
<feature type="binding site" evidence="8">
    <location>
        <position position="203"/>
    </location>
    <ligand>
        <name>Ca(2+)</name>
        <dbReference type="ChEBI" id="CHEBI:29108"/>
        <label>1</label>
    </ligand>
</feature>
<dbReference type="Pfam" id="PF00128">
    <property type="entry name" value="Alpha-amylase"/>
    <property type="match status" value="1"/>
</dbReference>
<evidence type="ECO:0000256" key="8">
    <source>
        <dbReference type="PIRSR" id="PIRSR001021-2"/>
    </source>
</evidence>
<dbReference type="InterPro" id="IPR013780">
    <property type="entry name" value="Glyco_hydro_b"/>
</dbReference>
<dbReference type="InterPro" id="IPR017853">
    <property type="entry name" value="GH"/>
</dbReference>
<evidence type="ECO:0000313" key="11">
    <source>
        <dbReference type="Proteomes" id="UP000254461"/>
    </source>
</evidence>
<reference evidence="10 11" key="1">
    <citation type="submission" date="2018-06" db="EMBL/GenBank/DDBJ databases">
        <authorList>
            <consortium name="Pathogen Informatics"/>
            <person name="Doyle S."/>
        </authorList>
    </citation>
    <scope>NUCLEOTIDE SEQUENCE [LARGE SCALE GENOMIC DNA]</scope>
    <source>
        <strain evidence="10 11">NCTC12092</strain>
    </source>
</reference>
<evidence type="ECO:0000256" key="2">
    <source>
        <dbReference type="ARBA" id="ARBA00008061"/>
    </source>
</evidence>
<dbReference type="GO" id="GO:0005975">
    <property type="term" value="P:carbohydrate metabolic process"/>
    <property type="evidence" value="ECO:0007669"/>
    <property type="project" value="InterPro"/>
</dbReference>